<dbReference type="KEGG" id="nia:A8C56_17655"/>
<dbReference type="STRING" id="1176587.A8C56_17655"/>
<dbReference type="Gene3D" id="2.60.40.10">
    <property type="entry name" value="Immunoglobulins"/>
    <property type="match status" value="1"/>
</dbReference>
<evidence type="ECO:0000256" key="4">
    <source>
        <dbReference type="SAM" id="SignalP"/>
    </source>
</evidence>
<dbReference type="InterPro" id="IPR013783">
    <property type="entry name" value="Ig-like_fold"/>
</dbReference>
<dbReference type="CDD" id="cd00063">
    <property type="entry name" value="FN3"/>
    <property type="match status" value="1"/>
</dbReference>
<keyword evidence="4" id="KW-0732">Signal</keyword>
<reference evidence="6 7" key="1">
    <citation type="submission" date="2016-05" db="EMBL/GenBank/DDBJ databases">
        <title>Niabella ginsenosidivorans BS26 whole genome sequencing.</title>
        <authorList>
            <person name="Im W.T."/>
            <person name="Siddiqi M.Z."/>
        </authorList>
    </citation>
    <scope>NUCLEOTIDE SEQUENCE [LARGE SCALE GENOMIC DNA]</scope>
    <source>
        <strain evidence="6 7">BS26</strain>
    </source>
</reference>
<evidence type="ECO:0000259" key="5">
    <source>
        <dbReference type="Pfam" id="PF04389"/>
    </source>
</evidence>
<dbReference type="OrthoDB" id="9787436at2"/>
<organism evidence="6 7">
    <name type="scientific">Niabella ginsenosidivorans</name>
    <dbReference type="NCBI Taxonomy" id="1176587"/>
    <lineage>
        <taxon>Bacteria</taxon>
        <taxon>Pseudomonadati</taxon>
        <taxon>Bacteroidota</taxon>
        <taxon>Chitinophagia</taxon>
        <taxon>Chitinophagales</taxon>
        <taxon>Chitinophagaceae</taxon>
        <taxon>Niabella</taxon>
    </lineage>
</organism>
<accession>A0A1A9I4F5</accession>
<keyword evidence="3" id="KW-0378">Hydrolase</keyword>
<proteinExistence type="predicted"/>
<feature type="domain" description="Peptidase M28" evidence="5">
    <location>
        <begin position="114"/>
        <end position="324"/>
    </location>
</feature>
<evidence type="ECO:0000256" key="2">
    <source>
        <dbReference type="ARBA" id="ARBA00022525"/>
    </source>
</evidence>
<dbReference type="EMBL" id="CP015772">
    <property type="protein sequence ID" value="ANH82558.1"/>
    <property type="molecule type" value="Genomic_DNA"/>
</dbReference>
<dbReference type="RefSeq" id="WP_067758998.1">
    <property type="nucleotide sequence ID" value="NZ_CP015772.1"/>
</dbReference>
<dbReference type="PANTHER" id="PTHR12147">
    <property type="entry name" value="METALLOPEPTIDASE M28 FAMILY MEMBER"/>
    <property type="match status" value="1"/>
</dbReference>
<dbReference type="GO" id="GO:0008235">
    <property type="term" value="F:metalloexopeptidase activity"/>
    <property type="evidence" value="ECO:0007669"/>
    <property type="project" value="InterPro"/>
</dbReference>
<dbReference type="AlphaFoldDB" id="A0A1A9I4F5"/>
<dbReference type="GO" id="GO:0006508">
    <property type="term" value="P:proteolysis"/>
    <property type="evidence" value="ECO:0007669"/>
    <property type="project" value="InterPro"/>
</dbReference>
<dbReference type="InterPro" id="IPR007484">
    <property type="entry name" value="Peptidase_M28"/>
</dbReference>
<dbReference type="SUPFAM" id="SSF53187">
    <property type="entry name" value="Zn-dependent exopeptidases"/>
    <property type="match status" value="1"/>
</dbReference>
<keyword evidence="2" id="KW-0964">Secreted</keyword>
<sequence length="451" mass="50373">MKKRTALLWLSVYLVFPTRAQIIIQKDPVIEKMVSGVSADSLRSYITSLVHFNTRHTLSVQNKPDEGIGAARKWVLGRFQQFAKNAGGRLTTYIDTISYAPDGKRVDRTILLGNVVAVLKGTHSEDRRVFMMTAHLDTRRTDVMDRAGTAPGANDNGSGVAALIECVRILSRQPFPATIVFVATSGEEQGLLGAKFLSDRVTAQNWQLEALLNNDIIGSNNSNETHIISNTEVRVFSEGIPAKLTPEAAAKIHSYGLENDGAPRQLARYFKETGERYVDNMKVNLIYRNDRFLRGGDHNPFVEKGYTAIRITEMNENFEHQHQDIRTENGTQYGDLPEWMDFEYLRKNTALNLATLANLAKAPAIPQNVYYVMKGLENSTTVKWDAPVTTADGYYLLMRETSSPVWQKKIFTKENSITVPFSKDNYFFAVQSVNGAGNESLPAVVGLPSKK</sequence>
<keyword evidence="3" id="KW-0482">Metalloprotease</keyword>
<dbReference type="InterPro" id="IPR045175">
    <property type="entry name" value="M28_fam"/>
</dbReference>
<feature type="chain" id="PRO_5008389837" evidence="4">
    <location>
        <begin position="21"/>
        <end position="451"/>
    </location>
</feature>
<dbReference type="SUPFAM" id="SSF49265">
    <property type="entry name" value="Fibronectin type III"/>
    <property type="match status" value="1"/>
</dbReference>
<protein>
    <submittedName>
        <fullName evidence="6">Peptidase M28</fullName>
    </submittedName>
</protein>
<comment type="subcellular location">
    <subcellularLocation>
        <location evidence="1">Secreted</location>
    </subcellularLocation>
</comment>
<dbReference type="Pfam" id="PF04389">
    <property type="entry name" value="Peptidase_M28"/>
    <property type="match status" value="1"/>
</dbReference>
<dbReference type="GO" id="GO:0005576">
    <property type="term" value="C:extracellular region"/>
    <property type="evidence" value="ECO:0007669"/>
    <property type="project" value="UniProtKB-SubCell"/>
</dbReference>
<gene>
    <name evidence="6" type="ORF">A8C56_17655</name>
</gene>
<dbReference type="Proteomes" id="UP000077667">
    <property type="component" value="Chromosome"/>
</dbReference>
<dbReference type="InterPro" id="IPR036116">
    <property type="entry name" value="FN3_sf"/>
</dbReference>
<evidence type="ECO:0000256" key="3">
    <source>
        <dbReference type="ARBA" id="ARBA00023049"/>
    </source>
</evidence>
<evidence type="ECO:0000313" key="6">
    <source>
        <dbReference type="EMBL" id="ANH82558.1"/>
    </source>
</evidence>
<name>A0A1A9I4F5_9BACT</name>
<evidence type="ECO:0000313" key="7">
    <source>
        <dbReference type="Proteomes" id="UP000077667"/>
    </source>
</evidence>
<keyword evidence="7" id="KW-1185">Reference proteome</keyword>
<keyword evidence="3" id="KW-0645">Protease</keyword>
<dbReference type="PANTHER" id="PTHR12147:SF26">
    <property type="entry name" value="PEPTIDASE M28 DOMAIN-CONTAINING PROTEIN"/>
    <property type="match status" value="1"/>
</dbReference>
<evidence type="ECO:0000256" key="1">
    <source>
        <dbReference type="ARBA" id="ARBA00004613"/>
    </source>
</evidence>
<feature type="signal peptide" evidence="4">
    <location>
        <begin position="1"/>
        <end position="20"/>
    </location>
</feature>
<dbReference type="Gene3D" id="3.40.630.10">
    <property type="entry name" value="Zn peptidases"/>
    <property type="match status" value="1"/>
</dbReference>
<dbReference type="InterPro" id="IPR003961">
    <property type="entry name" value="FN3_dom"/>
</dbReference>